<sequence>MWTSLWNATASGLRKYSAEERWHAEYAQRYWHPTLPHLTPEELLAEDRKFAGECLEIMKCIENGDDTLRSNPPMHEPAFPDELVAALGFFILPEDVSS</sequence>
<proteinExistence type="predicted"/>
<name>K5W723_PHACS</name>
<evidence type="ECO:0000313" key="1">
    <source>
        <dbReference type="EMBL" id="EKM54759.1"/>
    </source>
</evidence>
<reference evidence="1 2" key="1">
    <citation type="journal article" date="2012" name="BMC Genomics">
        <title>Comparative genomics of the white-rot fungi, Phanerochaete carnosa and P. chrysosporium, to elucidate the genetic basis of the distinct wood types they colonize.</title>
        <authorList>
            <person name="Suzuki H."/>
            <person name="MacDonald J."/>
            <person name="Syed K."/>
            <person name="Salamov A."/>
            <person name="Hori C."/>
            <person name="Aerts A."/>
            <person name="Henrissat B."/>
            <person name="Wiebenga A."/>
            <person name="vanKuyk P.A."/>
            <person name="Barry K."/>
            <person name="Lindquist E."/>
            <person name="LaButti K."/>
            <person name="Lapidus A."/>
            <person name="Lucas S."/>
            <person name="Coutinho P."/>
            <person name="Gong Y."/>
            <person name="Samejima M."/>
            <person name="Mahadevan R."/>
            <person name="Abou-Zaid M."/>
            <person name="de Vries R.P."/>
            <person name="Igarashi K."/>
            <person name="Yadav J.S."/>
            <person name="Grigoriev I.V."/>
            <person name="Master E.R."/>
        </authorList>
    </citation>
    <scope>NUCLEOTIDE SEQUENCE [LARGE SCALE GENOMIC DNA]</scope>
    <source>
        <strain evidence="1 2">HHB-10118-sp</strain>
    </source>
</reference>
<keyword evidence="2" id="KW-1185">Reference proteome</keyword>
<organism evidence="1 2">
    <name type="scientific">Phanerochaete carnosa (strain HHB-10118-sp)</name>
    <name type="common">White-rot fungus</name>
    <name type="synonym">Peniophora carnosa</name>
    <dbReference type="NCBI Taxonomy" id="650164"/>
    <lineage>
        <taxon>Eukaryota</taxon>
        <taxon>Fungi</taxon>
        <taxon>Dikarya</taxon>
        <taxon>Basidiomycota</taxon>
        <taxon>Agaricomycotina</taxon>
        <taxon>Agaricomycetes</taxon>
        <taxon>Polyporales</taxon>
        <taxon>Phanerochaetaceae</taxon>
        <taxon>Phanerochaete</taxon>
    </lineage>
</organism>
<gene>
    <name evidence="1" type="ORF">PHACADRAFT_258812</name>
</gene>
<accession>K5W723</accession>
<dbReference type="KEGG" id="pco:PHACADRAFT_258812"/>
<dbReference type="AlphaFoldDB" id="K5W723"/>
<protein>
    <submittedName>
        <fullName evidence="1">Uncharacterized protein</fullName>
    </submittedName>
</protein>
<evidence type="ECO:0000313" key="2">
    <source>
        <dbReference type="Proteomes" id="UP000008370"/>
    </source>
</evidence>
<dbReference type="Proteomes" id="UP000008370">
    <property type="component" value="Unassembled WGS sequence"/>
</dbReference>
<dbReference type="GeneID" id="18917217"/>
<dbReference type="EMBL" id="JH930473">
    <property type="protein sequence ID" value="EKM54759.1"/>
    <property type="molecule type" value="Genomic_DNA"/>
</dbReference>
<dbReference type="RefSeq" id="XP_007397439.1">
    <property type="nucleotide sequence ID" value="XM_007397377.1"/>
</dbReference>
<dbReference type="InParanoid" id="K5W723"/>
<dbReference type="HOGENOM" id="CLU_2334341_0_0_1"/>